<protein>
    <submittedName>
        <fullName evidence="8">Sigma-70 family RNA polymerase sigma factor</fullName>
    </submittedName>
</protein>
<feature type="domain" description="RNA polymerase sigma-70 region 4" evidence="7">
    <location>
        <begin position="130"/>
        <end position="176"/>
    </location>
</feature>
<dbReference type="InterPro" id="IPR007627">
    <property type="entry name" value="RNA_pol_sigma70_r2"/>
</dbReference>
<dbReference type="GO" id="GO:0003677">
    <property type="term" value="F:DNA binding"/>
    <property type="evidence" value="ECO:0007669"/>
    <property type="project" value="UniProtKB-KW"/>
</dbReference>
<proteinExistence type="inferred from homology"/>
<keyword evidence="9" id="KW-1185">Reference proteome</keyword>
<comment type="caution">
    <text evidence="8">The sequence shown here is derived from an EMBL/GenBank/DDBJ whole genome shotgun (WGS) entry which is preliminary data.</text>
</comment>
<keyword evidence="2" id="KW-0805">Transcription regulation</keyword>
<gene>
    <name evidence="8" type="ORF">FPZ44_18085</name>
</gene>
<dbReference type="PANTHER" id="PTHR43133">
    <property type="entry name" value="RNA POLYMERASE ECF-TYPE SIGMA FACTO"/>
    <property type="match status" value="1"/>
</dbReference>
<dbReference type="NCBIfam" id="NF009195">
    <property type="entry name" value="PRK12543.1"/>
    <property type="match status" value="1"/>
</dbReference>
<organism evidence="8 9">
    <name type="scientific">Paenibacillus agilis</name>
    <dbReference type="NCBI Taxonomy" id="3020863"/>
    <lineage>
        <taxon>Bacteria</taxon>
        <taxon>Bacillati</taxon>
        <taxon>Bacillota</taxon>
        <taxon>Bacilli</taxon>
        <taxon>Bacillales</taxon>
        <taxon>Paenibacillaceae</taxon>
        <taxon>Paenibacillus</taxon>
    </lineage>
</organism>
<dbReference type="Gene3D" id="1.10.10.10">
    <property type="entry name" value="Winged helix-like DNA-binding domain superfamily/Winged helix DNA-binding domain"/>
    <property type="match status" value="1"/>
</dbReference>
<keyword evidence="3" id="KW-0731">Sigma factor</keyword>
<evidence type="ECO:0000256" key="5">
    <source>
        <dbReference type="ARBA" id="ARBA00023163"/>
    </source>
</evidence>
<dbReference type="GO" id="GO:0016987">
    <property type="term" value="F:sigma factor activity"/>
    <property type="evidence" value="ECO:0007669"/>
    <property type="project" value="UniProtKB-KW"/>
</dbReference>
<evidence type="ECO:0000313" key="9">
    <source>
        <dbReference type="Proteomes" id="UP000318102"/>
    </source>
</evidence>
<dbReference type="CDD" id="cd06171">
    <property type="entry name" value="Sigma70_r4"/>
    <property type="match status" value="1"/>
</dbReference>
<sequence>MKEIDIQPWLIRMSQGDEEAFQIVYQMTRDHTYRFIYYLVPNKQDVEDVMSEVYLELLRSADNYVPDQKFRAWFNGLIIRQVRNWKRKGWRRFRIWDRVQRASSDESDRAAAEQFAALDNQLELLPIVSTLPLHLKEVVILRYYQDHSLEEIAQLLQIPIGTVKSRHHRALKRLRHQYQGKESGTGANEYVY</sequence>
<dbReference type="AlphaFoldDB" id="A0A559IQ62"/>
<evidence type="ECO:0000259" key="6">
    <source>
        <dbReference type="Pfam" id="PF04542"/>
    </source>
</evidence>
<keyword evidence="4" id="KW-0238">DNA-binding</keyword>
<feature type="domain" description="RNA polymerase sigma-70 region 2" evidence="6">
    <location>
        <begin position="25"/>
        <end position="92"/>
    </location>
</feature>
<dbReference type="Gene3D" id="1.10.1740.10">
    <property type="match status" value="1"/>
</dbReference>
<dbReference type="NCBIfam" id="TIGR02937">
    <property type="entry name" value="sigma70-ECF"/>
    <property type="match status" value="1"/>
</dbReference>
<dbReference type="SUPFAM" id="SSF88659">
    <property type="entry name" value="Sigma3 and sigma4 domains of RNA polymerase sigma factors"/>
    <property type="match status" value="1"/>
</dbReference>
<dbReference type="InterPro" id="IPR036388">
    <property type="entry name" value="WH-like_DNA-bd_sf"/>
</dbReference>
<dbReference type="EMBL" id="VNJK01000002">
    <property type="protein sequence ID" value="TVX89673.1"/>
    <property type="molecule type" value="Genomic_DNA"/>
</dbReference>
<dbReference type="Pfam" id="PF04545">
    <property type="entry name" value="Sigma70_r4"/>
    <property type="match status" value="1"/>
</dbReference>
<dbReference type="OrthoDB" id="9785675at2"/>
<evidence type="ECO:0000259" key="7">
    <source>
        <dbReference type="Pfam" id="PF04545"/>
    </source>
</evidence>
<dbReference type="Pfam" id="PF04542">
    <property type="entry name" value="Sigma70_r2"/>
    <property type="match status" value="1"/>
</dbReference>
<dbReference type="GO" id="GO:0006352">
    <property type="term" value="P:DNA-templated transcription initiation"/>
    <property type="evidence" value="ECO:0007669"/>
    <property type="project" value="InterPro"/>
</dbReference>
<evidence type="ECO:0000256" key="2">
    <source>
        <dbReference type="ARBA" id="ARBA00023015"/>
    </source>
</evidence>
<comment type="similarity">
    <text evidence="1">Belongs to the sigma-70 factor family. ECF subfamily.</text>
</comment>
<dbReference type="InterPro" id="IPR014284">
    <property type="entry name" value="RNA_pol_sigma-70_dom"/>
</dbReference>
<dbReference type="InterPro" id="IPR039425">
    <property type="entry name" value="RNA_pol_sigma-70-like"/>
</dbReference>
<dbReference type="InterPro" id="IPR013324">
    <property type="entry name" value="RNA_pol_sigma_r3/r4-like"/>
</dbReference>
<dbReference type="PANTHER" id="PTHR43133:SF60">
    <property type="entry name" value="RNA POLYMERASE SIGMA FACTOR SIGV"/>
    <property type="match status" value="1"/>
</dbReference>
<dbReference type="InterPro" id="IPR013325">
    <property type="entry name" value="RNA_pol_sigma_r2"/>
</dbReference>
<evidence type="ECO:0000313" key="8">
    <source>
        <dbReference type="EMBL" id="TVX89673.1"/>
    </source>
</evidence>
<reference evidence="8 9" key="1">
    <citation type="submission" date="2019-07" db="EMBL/GenBank/DDBJ databases">
        <authorList>
            <person name="Kim J."/>
        </authorList>
    </citation>
    <scope>NUCLEOTIDE SEQUENCE [LARGE SCALE GENOMIC DNA]</scope>
    <source>
        <strain evidence="8 9">N4</strain>
    </source>
</reference>
<accession>A0A559IQ62</accession>
<evidence type="ECO:0000256" key="1">
    <source>
        <dbReference type="ARBA" id="ARBA00010641"/>
    </source>
</evidence>
<name>A0A559IQ62_9BACL</name>
<keyword evidence="5" id="KW-0804">Transcription</keyword>
<evidence type="ECO:0000256" key="4">
    <source>
        <dbReference type="ARBA" id="ARBA00023125"/>
    </source>
</evidence>
<dbReference type="Proteomes" id="UP000318102">
    <property type="component" value="Unassembled WGS sequence"/>
</dbReference>
<dbReference type="SUPFAM" id="SSF88946">
    <property type="entry name" value="Sigma2 domain of RNA polymerase sigma factors"/>
    <property type="match status" value="1"/>
</dbReference>
<dbReference type="InterPro" id="IPR007630">
    <property type="entry name" value="RNA_pol_sigma70_r4"/>
</dbReference>
<dbReference type="RefSeq" id="WP_144992385.1">
    <property type="nucleotide sequence ID" value="NZ_VNJK01000002.1"/>
</dbReference>
<evidence type="ECO:0000256" key="3">
    <source>
        <dbReference type="ARBA" id="ARBA00023082"/>
    </source>
</evidence>